<reference evidence="1 2" key="1">
    <citation type="submission" date="2019-03" db="EMBL/GenBank/DDBJ databases">
        <title>Draft genome sequences of novel Actinobacteria.</title>
        <authorList>
            <person name="Sahin N."/>
            <person name="Ay H."/>
            <person name="Saygin H."/>
        </authorList>
    </citation>
    <scope>NUCLEOTIDE SEQUENCE [LARGE SCALE GENOMIC DNA]</scope>
    <source>
        <strain evidence="1 2">JCM 30547</strain>
    </source>
</reference>
<keyword evidence="2" id="KW-1185">Reference proteome</keyword>
<evidence type="ECO:0000313" key="2">
    <source>
        <dbReference type="Proteomes" id="UP000295075"/>
    </source>
</evidence>
<dbReference type="OrthoDB" id="5019413at2"/>
<evidence type="ECO:0008006" key="3">
    <source>
        <dbReference type="Google" id="ProtNLM"/>
    </source>
</evidence>
<accession>A0A4R4P043</accession>
<dbReference type="Proteomes" id="UP000295075">
    <property type="component" value="Unassembled WGS sequence"/>
</dbReference>
<dbReference type="EMBL" id="SMKA01000346">
    <property type="protein sequence ID" value="TDC15189.1"/>
    <property type="molecule type" value="Genomic_DNA"/>
</dbReference>
<sequence>MASVLVVGGPGAGKSSVAEELRRRGLRSVDADFVLARWERPDGSPVPFPAEAPSMEWIQRHRWHWVAERVDQVLAESPLVVCGTAANMGDYLARFDLLILLQVDELTMTRRLSDPRRTNDFGKSKATLQWSLDWRPQLEAEMLAAGAHPVDARQPLAAVTDEVIHLATTAGIPLPVAKDTY</sequence>
<dbReference type="RefSeq" id="WP_132415116.1">
    <property type="nucleotide sequence ID" value="NZ_SMKA01000346.1"/>
</dbReference>
<evidence type="ECO:0000313" key="1">
    <source>
        <dbReference type="EMBL" id="TDC15189.1"/>
    </source>
</evidence>
<organism evidence="1 2">
    <name type="scientific">Kribbella albertanoniae</name>
    <dbReference type="NCBI Taxonomy" id="1266829"/>
    <lineage>
        <taxon>Bacteria</taxon>
        <taxon>Bacillati</taxon>
        <taxon>Actinomycetota</taxon>
        <taxon>Actinomycetes</taxon>
        <taxon>Propionibacteriales</taxon>
        <taxon>Kribbellaceae</taxon>
        <taxon>Kribbella</taxon>
    </lineage>
</organism>
<dbReference type="AlphaFoldDB" id="A0A4R4P043"/>
<dbReference type="SUPFAM" id="SSF52540">
    <property type="entry name" value="P-loop containing nucleoside triphosphate hydrolases"/>
    <property type="match status" value="1"/>
</dbReference>
<comment type="caution">
    <text evidence="1">The sequence shown here is derived from an EMBL/GenBank/DDBJ whole genome shotgun (WGS) entry which is preliminary data.</text>
</comment>
<protein>
    <recommendedName>
        <fullName evidence="3">Shikimate kinase</fullName>
    </recommendedName>
</protein>
<name>A0A4R4P043_9ACTN</name>
<dbReference type="Gene3D" id="3.40.50.300">
    <property type="entry name" value="P-loop containing nucleotide triphosphate hydrolases"/>
    <property type="match status" value="1"/>
</dbReference>
<dbReference type="InterPro" id="IPR027417">
    <property type="entry name" value="P-loop_NTPase"/>
</dbReference>
<gene>
    <name evidence="1" type="ORF">E1261_40755</name>
</gene>
<dbReference type="Pfam" id="PF13238">
    <property type="entry name" value="AAA_18"/>
    <property type="match status" value="1"/>
</dbReference>
<proteinExistence type="predicted"/>